<dbReference type="GO" id="GO:0006096">
    <property type="term" value="P:glycolytic process"/>
    <property type="evidence" value="ECO:0007669"/>
    <property type="project" value="UniProtKB-UniRule"/>
</dbReference>
<evidence type="ECO:0000256" key="4">
    <source>
        <dbReference type="ARBA" id="ARBA00017068"/>
    </source>
</evidence>
<evidence type="ECO:0000256" key="11">
    <source>
        <dbReference type="PIRSR" id="PIRSR001400-1"/>
    </source>
</evidence>
<dbReference type="PRINTS" id="PR00148">
    <property type="entry name" value="ENOLASE"/>
</dbReference>
<dbReference type="GO" id="GO:0000287">
    <property type="term" value="F:magnesium ion binding"/>
    <property type="evidence" value="ECO:0007669"/>
    <property type="project" value="UniProtKB-UniRule"/>
</dbReference>
<dbReference type="GO" id="GO:0009986">
    <property type="term" value="C:cell surface"/>
    <property type="evidence" value="ECO:0007669"/>
    <property type="project" value="UniProtKB-SubCell"/>
</dbReference>
<comment type="pathway">
    <text evidence="1 10">Carbohydrate degradation; glycolysis; pyruvate from D-glyceraldehyde 3-phosphate: step 4/5.</text>
</comment>
<evidence type="ECO:0000256" key="13">
    <source>
        <dbReference type="PIRSR" id="PIRSR001400-3"/>
    </source>
</evidence>
<feature type="binding site" evidence="12">
    <location>
        <begin position="381"/>
        <end position="384"/>
    </location>
    <ligand>
        <name>substrate</name>
    </ligand>
</feature>
<feature type="region of interest" description="Disordered" evidence="14">
    <location>
        <begin position="54"/>
        <end position="73"/>
    </location>
</feature>
<protein>
    <recommendedName>
        <fullName evidence="4 10">Enolase</fullName>
        <ecNumber evidence="3 10">4.2.1.11</ecNumber>
    </recommendedName>
    <alternativeName>
        <fullName evidence="10">2-phospho-D-glycerate hydro-lyase</fullName>
    </alternativeName>
    <alternativeName>
        <fullName evidence="10">2-phosphoglycerate dehydratase</fullName>
    </alternativeName>
</protein>
<dbReference type="RefSeq" id="WP_110914180.1">
    <property type="nucleotide sequence ID" value="NZ_NKUF01000030.1"/>
</dbReference>
<evidence type="ECO:0000256" key="10">
    <source>
        <dbReference type="HAMAP-Rule" id="MF_00318"/>
    </source>
</evidence>
<dbReference type="InterPro" id="IPR036849">
    <property type="entry name" value="Enolase-like_C_sf"/>
</dbReference>
<dbReference type="InterPro" id="IPR020809">
    <property type="entry name" value="Enolase_CS"/>
</dbReference>
<reference evidence="17 18" key="1">
    <citation type="submission" date="2017-07" db="EMBL/GenBank/DDBJ databases">
        <title>A draft genome sequence of Gluconacetobacter entanii LTH 4560.</title>
        <authorList>
            <person name="Skraban J."/>
            <person name="Cleenwerck I."/>
            <person name="Vandamme P."/>
            <person name="Trcek J."/>
        </authorList>
    </citation>
    <scope>NUCLEOTIDE SEQUENCE [LARGE SCALE GENOMIC DNA]</scope>
    <source>
        <strain evidence="17 18">LTH 4560</strain>
    </source>
</reference>
<feature type="binding site" evidence="10">
    <location>
        <position position="383"/>
    </location>
    <ligand>
        <name>(2R)-2-phosphoglycerate</name>
        <dbReference type="ChEBI" id="CHEBI:58289"/>
    </ligand>
</feature>
<evidence type="ECO:0000313" key="18">
    <source>
        <dbReference type="Proteomes" id="UP000248301"/>
    </source>
</evidence>
<dbReference type="SFLD" id="SFLDS00001">
    <property type="entry name" value="Enolase"/>
    <property type="match status" value="1"/>
</dbReference>
<evidence type="ECO:0000259" key="16">
    <source>
        <dbReference type="SMART" id="SM01193"/>
    </source>
</evidence>
<feature type="binding site" evidence="10">
    <location>
        <position position="384"/>
    </location>
    <ligand>
        <name>(2R)-2-phosphoglycerate</name>
        <dbReference type="ChEBI" id="CHEBI:58289"/>
    </ligand>
</feature>
<dbReference type="GO" id="GO:0004634">
    <property type="term" value="F:phosphopyruvate hydratase activity"/>
    <property type="evidence" value="ECO:0007669"/>
    <property type="project" value="UniProtKB-UniRule"/>
</dbReference>
<dbReference type="PANTHER" id="PTHR11902">
    <property type="entry name" value="ENOLASE"/>
    <property type="match status" value="1"/>
</dbReference>
<evidence type="ECO:0000256" key="9">
    <source>
        <dbReference type="ARBA" id="ARBA00045763"/>
    </source>
</evidence>
<dbReference type="SMART" id="SM01193">
    <property type="entry name" value="Enolase_N"/>
    <property type="match status" value="1"/>
</dbReference>
<comment type="subcellular location">
    <subcellularLocation>
        <location evidence="10">Cytoplasm</location>
    </subcellularLocation>
    <subcellularLocation>
        <location evidence="10">Secreted</location>
    </subcellularLocation>
    <subcellularLocation>
        <location evidence="10">Cell surface</location>
    </subcellularLocation>
    <text evidence="10">Fractions of enolase are present in both the cytoplasm and on the cell surface.</text>
</comment>
<dbReference type="InterPro" id="IPR000941">
    <property type="entry name" value="Enolase"/>
</dbReference>
<comment type="cofactor">
    <cofactor evidence="13">
        <name>Mg(2+)</name>
        <dbReference type="ChEBI" id="CHEBI:18420"/>
    </cofactor>
    <text evidence="13">Mg(2+) is required for catalysis and for stabilizing the dimer.</text>
</comment>
<comment type="similarity">
    <text evidence="2 10">Belongs to the enolase family.</text>
</comment>
<dbReference type="HAMAP" id="MF_00318">
    <property type="entry name" value="Enolase"/>
    <property type="match status" value="1"/>
</dbReference>
<evidence type="ECO:0000256" key="1">
    <source>
        <dbReference type="ARBA" id="ARBA00005031"/>
    </source>
</evidence>
<keyword evidence="8 10" id="KW-0456">Lyase</keyword>
<feature type="active site" description="Proton acceptor" evidence="10 11">
    <location>
        <position position="354"/>
    </location>
</feature>
<evidence type="ECO:0000256" key="12">
    <source>
        <dbReference type="PIRSR" id="PIRSR001400-2"/>
    </source>
</evidence>
<dbReference type="GO" id="GO:0005576">
    <property type="term" value="C:extracellular region"/>
    <property type="evidence" value="ECO:0007669"/>
    <property type="project" value="UniProtKB-SubCell"/>
</dbReference>
<evidence type="ECO:0000313" key="17">
    <source>
        <dbReference type="EMBL" id="PYD62563.1"/>
    </source>
</evidence>
<comment type="caution">
    <text evidence="17">The sequence shown here is derived from an EMBL/GenBank/DDBJ whole genome shotgun (WGS) entry which is preliminary data.</text>
</comment>
<keyword evidence="5 10" id="KW-0964">Secreted</keyword>
<evidence type="ECO:0000256" key="8">
    <source>
        <dbReference type="ARBA" id="ARBA00023239"/>
    </source>
</evidence>
<dbReference type="PANTHER" id="PTHR11902:SF1">
    <property type="entry name" value="ENOLASE"/>
    <property type="match status" value="1"/>
</dbReference>
<dbReference type="SFLD" id="SFLDG00178">
    <property type="entry name" value="enolase"/>
    <property type="match status" value="1"/>
</dbReference>
<accession>A0A318Q0Y8</accession>
<feature type="binding site" evidence="10">
    <location>
        <position position="405"/>
    </location>
    <ligand>
        <name>(2R)-2-phosphoglycerate</name>
        <dbReference type="ChEBI" id="CHEBI:58289"/>
    </ligand>
</feature>
<evidence type="ECO:0000256" key="7">
    <source>
        <dbReference type="ARBA" id="ARBA00023152"/>
    </source>
</evidence>
<evidence type="ECO:0000256" key="3">
    <source>
        <dbReference type="ARBA" id="ARBA00012058"/>
    </source>
</evidence>
<evidence type="ECO:0000256" key="2">
    <source>
        <dbReference type="ARBA" id="ARBA00009604"/>
    </source>
</evidence>
<keyword evidence="10 13" id="KW-0479">Metal-binding</keyword>
<dbReference type="OrthoDB" id="4577602at2"/>
<dbReference type="SMART" id="SM01192">
    <property type="entry name" value="Enolase_C"/>
    <property type="match status" value="1"/>
</dbReference>
<keyword evidence="17" id="KW-0670">Pyruvate</keyword>
<dbReference type="PROSITE" id="PS00164">
    <property type="entry name" value="ENOLASE"/>
    <property type="match status" value="1"/>
</dbReference>
<feature type="binding site" evidence="12">
    <location>
        <position position="170"/>
    </location>
    <ligand>
        <name>substrate</name>
    </ligand>
</feature>
<evidence type="ECO:0000259" key="15">
    <source>
        <dbReference type="SMART" id="SM01192"/>
    </source>
</evidence>
<dbReference type="EC" id="4.2.1.11" evidence="3 10"/>
<dbReference type="InterPro" id="IPR020811">
    <property type="entry name" value="Enolase_N"/>
</dbReference>
<dbReference type="CDD" id="cd03313">
    <property type="entry name" value="enolase"/>
    <property type="match status" value="1"/>
</dbReference>
<name>A0A318Q0Y8_9PROT</name>
<comment type="function">
    <text evidence="9 10">Catalyzes the reversible conversion of 2-phosphoglycerate (2-PG) into phosphoenolpyruvate (PEP). It is essential for the degradation of carbohydrates via glycolysis.</text>
</comment>
<sequence length="445" mass="47196">MVSDNAFRIHGIDALEILDSRGNPTIRVMLVLNSGTVAVASVPSGASTGQFEAHELRDGPQPDSAPSTQGHARYGGRGVCRAVANVRDVIAPLLIGQDVRRQAAIDRIMLERDGTGNKAGLGANAILGVSMAVARAAAAAAGISLYASLGGSGARRLPVPMMNVLNGGLHAANGLEFQEFMIVPHGAPTFSEALRYGSETFHALRSLLHERGHVTSVGDEGGFAPKLADNETACALIVEAIERAGYRPGPDIAIALDPAASSFGHEGAYRLKVNGTPVTRTSDEMTALYAEWIDRYPIVSLEDGLAEDDWAGFAGQTAKLGGRLQIVGDDIFVTNPAFIERGIREKTANAVLIKLNQIGTVTETIAAVDAARRAGWAYIVSHRSGETEDTFIADFAVAMGGGQIKTGSLCRSERIAKYNRLLEIEHELGSEAEFISPFFHEGLRQ</sequence>
<feature type="binding site" evidence="10 13">
    <location>
        <position position="302"/>
    </location>
    <ligand>
        <name>Mg(2+)</name>
        <dbReference type="ChEBI" id="CHEBI:18420"/>
    </ligand>
</feature>
<feature type="active site" description="Proton donor" evidence="10 11">
    <location>
        <position position="220"/>
    </location>
</feature>
<dbReference type="Pfam" id="PF03952">
    <property type="entry name" value="Enolase_N"/>
    <property type="match status" value="1"/>
</dbReference>
<dbReference type="NCBIfam" id="TIGR01060">
    <property type="entry name" value="eno"/>
    <property type="match status" value="1"/>
</dbReference>
<dbReference type="AlphaFoldDB" id="A0A318Q0Y8"/>
<feature type="binding site" evidence="10 13">
    <location>
        <position position="257"/>
    </location>
    <ligand>
        <name>Mg(2+)</name>
        <dbReference type="ChEBI" id="CHEBI:18420"/>
    </ligand>
</feature>
<evidence type="ECO:0000256" key="14">
    <source>
        <dbReference type="SAM" id="MobiDB-lite"/>
    </source>
</evidence>
<feature type="binding site" evidence="12">
    <location>
        <position position="179"/>
    </location>
    <ligand>
        <name>substrate</name>
    </ligand>
</feature>
<keyword evidence="10" id="KW-0963">Cytoplasm</keyword>
<feature type="binding site" evidence="10">
    <location>
        <position position="354"/>
    </location>
    <ligand>
        <name>(2R)-2-phosphoglycerate</name>
        <dbReference type="ChEBI" id="CHEBI:58289"/>
    </ligand>
</feature>
<organism evidence="17 18">
    <name type="scientific">Gluconacetobacter entanii</name>
    <dbReference type="NCBI Taxonomy" id="108528"/>
    <lineage>
        <taxon>Bacteria</taxon>
        <taxon>Pseudomonadati</taxon>
        <taxon>Pseudomonadota</taxon>
        <taxon>Alphaproteobacteria</taxon>
        <taxon>Acetobacterales</taxon>
        <taxon>Acetobacteraceae</taxon>
        <taxon>Gluconacetobacter</taxon>
    </lineage>
</organism>
<evidence type="ECO:0000256" key="5">
    <source>
        <dbReference type="ARBA" id="ARBA00022525"/>
    </source>
</evidence>
<dbReference type="UniPathway" id="UPA00109">
    <property type="reaction ID" value="UER00187"/>
</dbReference>
<dbReference type="Gene3D" id="3.20.20.120">
    <property type="entry name" value="Enolase-like C-terminal domain"/>
    <property type="match status" value="1"/>
</dbReference>
<dbReference type="PIRSF" id="PIRSF001400">
    <property type="entry name" value="Enolase"/>
    <property type="match status" value="1"/>
</dbReference>
<proteinExistence type="inferred from homology"/>
<dbReference type="Gene3D" id="3.30.390.10">
    <property type="entry name" value="Enolase-like, N-terminal domain"/>
    <property type="match status" value="1"/>
</dbReference>
<feature type="binding site" evidence="10 13">
    <location>
        <position position="329"/>
    </location>
    <ligand>
        <name>Mg(2+)</name>
        <dbReference type="ChEBI" id="CHEBI:18420"/>
    </ligand>
</feature>
<comment type="cofactor">
    <cofactor evidence="10">
        <name>Mg(2+)</name>
        <dbReference type="ChEBI" id="CHEBI:18420"/>
    </cofactor>
    <text evidence="10">Binds a second Mg(2+) ion via substrate during catalysis.</text>
</comment>
<feature type="binding site" evidence="12">
    <location>
        <position position="329"/>
    </location>
    <ligand>
        <name>substrate</name>
    </ligand>
</feature>
<gene>
    <name evidence="10" type="primary">eno</name>
    <name evidence="17" type="ORF">CFR72_11915</name>
</gene>
<dbReference type="SUPFAM" id="SSF51604">
    <property type="entry name" value="Enolase C-terminal domain-like"/>
    <property type="match status" value="1"/>
</dbReference>
<dbReference type="GO" id="GO:0000015">
    <property type="term" value="C:phosphopyruvate hydratase complex"/>
    <property type="evidence" value="ECO:0007669"/>
    <property type="project" value="InterPro"/>
</dbReference>
<feature type="binding site" evidence="12">
    <location>
        <position position="302"/>
    </location>
    <ligand>
        <name>substrate</name>
    </ligand>
</feature>
<feature type="domain" description="Enolase N-terminal" evidence="16">
    <location>
        <begin position="9"/>
        <end position="149"/>
    </location>
</feature>
<feature type="domain" description="Enolase C-terminal TIM barrel" evidence="15">
    <location>
        <begin position="154"/>
        <end position="442"/>
    </location>
</feature>
<dbReference type="InterPro" id="IPR029017">
    <property type="entry name" value="Enolase-like_N"/>
</dbReference>
<comment type="catalytic activity">
    <reaction evidence="10">
        <text>(2R)-2-phosphoglycerate = phosphoenolpyruvate + H2O</text>
        <dbReference type="Rhea" id="RHEA:10164"/>
        <dbReference type="ChEBI" id="CHEBI:15377"/>
        <dbReference type="ChEBI" id="CHEBI:58289"/>
        <dbReference type="ChEBI" id="CHEBI:58702"/>
        <dbReference type="EC" id="4.2.1.11"/>
    </reaction>
</comment>
<keyword evidence="6 10" id="KW-0460">Magnesium</keyword>
<dbReference type="Pfam" id="PF00113">
    <property type="entry name" value="Enolase_C"/>
    <property type="match status" value="1"/>
</dbReference>
<feature type="binding site" evidence="12">
    <location>
        <position position="405"/>
    </location>
    <ligand>
        <name>substrate</name>
    </ligand>
</feature>
<dbReference type="InterPro" id="IPR020810">
    <property type="entry name" value="Enolase_C"/>
</dbReference>
<dbReference type="SUPFAM" id="SSF54826">
    <property type="entry name" value="Enolase N-terminal domain-like"/>
    <property type="match status" value="1"/>
</dbReference>
<feature type="binding site" evidence="10">
    <location>
        <position position="178"/>
    </location>
    <ligand>
        <name>(2R)-2-phosphoglycerate</name>
        <dbReference type="ChEBI" id="CHEBI:58289"/>
    </ligand>
</feature>
<dbReference type="Proteomes" id="UP000248301">
    <property type="component" value="Unassembled WGS sequence"/>
</dbReference>
<evidence type="ECO:0000256" key="6">
    <source>
        <dbReference type="ARBA" id="ARBA00022842"/>
    </source>
</evidence>
<keyword evidence="7 10" id="KW-0324">Glycolysis</keyword>
<dbReference type="SFLD" id="SFLDF00002">
    <property type="entry name" value="enolase"/>
    <property type="match status" value="1"/>
</dbReference>
<dbReference type="EMBL" id="NKUF01000030">
    <property type="protein sequence ID" value="PYD62563.1"/>
    <property type="molecule type" value="Genomic_DNA"/>
</dbReference>